<feature type="non-terminal residue" evidence="1">
    <location>
        <position position="1"/>
    </location>
</feature>
<evidence type="ECO:0000313" key="2">
    <source>
        <dbReference type="Proteomes" id="UP001155882"/>
    </source>
</evidence>
<dbReference type="EMBL" id="JAHWLI010000089">
    <property type="protein sequence ID" value="MBW3118592.1"/>
    <property type="molecule type" value="Genomic_DNA"/>
</dbReference>
<dbReference type="InterPro" id="IPR003063">
    <property type="entry name" value="Cloacn_immnty_fam"/>
</dbReference>
<proteinExistence type="predicted"/>
<name>A0AAE3CXT7_PRORE</name>
<evidence type="ECO:0000313" key="1">
    <source>
        <dbReference type="EMBL" id="MBW3118592.1"/>
    </source>
</evidence>
<dbReference type="GO" id="GO:0030153">
    <property type="term" value="P:bacteriocin immunity"/>
    <property type="evidence" value="ECO:0007669"/>
    <property type="project" value="InterPro"/>
</dbReference>
<gene>
    <name evidence="1" type="ORF">KYI77_19305</name>
</gene>
<dbReference type="Pfam" id="PF03513">
    <property type="entry name" value="Cloacin_immun"/>
    <property type="match status" value="1"/>
</dbReference>
<organism evidence="1 2">
    <name type="scientific">Providencia rettgeri</name>
    <dbReference type="NCBI Taxonomy" id="587"/>
    <lineage>
        <taxon>Bacteria</taxon>
        <taxon>Pseudomonadati</taxon>
        <taxon>Pseudomonadota</taxon>
        <taxon>Gammaproteobacteria</taxon>
        <taxon>Enterobacterales</taxon>
        <taxon>Morganellaceae</taxon>
        <taxon>Providencia</taxon>
    </lineage>
</organism>
<sequence length="58" mass="6932">GDNDSIIEETINSEENIINNGCFDMVSDWVSNLQNHIKHNIEFSKYDYQVSFDYRDEW</sequence>
<dbReference type="GO" id="GO:0015643">
    <property type="term" value="F:toxic substance binding"/>
    <property type="evidence" value="ECO:0007669"/>
    <property type="project" value="InterPro"/>
</dbReference>
<accession>A0AAE3CXT7</accession>
<dbReference type="AlphaFoldDB" id="A0AAE3CXT7"/>
<dbReference type="RefSeq" id="WP_219197765.1">
    <property type="nucleotide sequence ID" value="NZ_JAHWLI010000089.1"/>
</dbReference>
<protein>
    <submittedName>
        <fullName evidence="1">Cloacin immunity family protein</fullName>
    </submittedName>
</protein>
<dbReference type="Proteomes" id="UP001155882">
    <property type="component" value="Unassembled WGS sequence"/>
</dbReference>
<reference evidence="1" key="1">
    <citation type="submission" date="2021-07" db="EMBL/GenBank/DDBJ databases">
        <authorList>
            <person name="Stanton E."/>
        </authorList>
    </citation>
    <scope>NUCLEOTIDE SEQUENCE</scope>
    <source>
        <strain evidence="1">2021EL-01139</strain>
    </source>
</reference>
<comment type="caution">
    <text evidence="1">The sequence shown here is derived from an EMBL/GenBank/DDBJ whole genome shotgun (WGS) entry which is preliminary data.</text>
</comment>